<sequence length="88" mass="9981">ALRIAVNREFDNLTRGIEKASSLLKPAGRMAVISFHSLEDRIVKQTFRSMIDLGGWEWVTPKPVRPLNAEIAVNNRARSAKLRVIRRA</sequence>
<accession>X0UWK3</accession>
<dbReference type="PANTHER" id="PTHR11265">
    <property type="entry name" value="S-ADENOSYL-METHYLTRANSFERASE MRAW"/>
    <property type="match status" value="1"/>
</dbReference>
<dbReference type="AlphaFoldDB" id="X0UWK3"/>
<gene>
    <name evidence="1" type="ORF">S01H1_38388</name>
</gene>
<dbReference type="InterPro" id="IPR029063">
    <property type="entry name" value="SAM-dependent_MTases_sf"/>
</dbReference>
<evidence type="ECO:0008006" key="2">
    <source>
        <dbReference type="Google" id="ProtNLM"/>
    </source>
</evidence>
<proteinExistence type="predicted"/>
<dbReference type="GO" id="GO:0071424">
    <property type="term" value="F:rRNA (cytosine-N4-)-methyltransferase activity"/>
    <property type="evidence" value="ECO:0007669"/>
    <property type="project" value="TreeGrafter"/>
</dbReference>
<evidence type="ECO:0000313" key="1">
    <source>
        <dbReference type="EMBL" id="GAG04693.1"/>
    </source>
</evidence>
<feature type="non-terminal residue" evidence="1">
    <location>
        <position position="1"/>
    </location>
</feature>
<dbReference type="InterPro" id="IPR002903">
    <property type="entry name" value="RsmH"/>
</dbReference>
<dbReference type="GO" id="GO:0070475">
    <property type="term" value="P:rRNA base methylation"/>
    <property type="evidence" value="ECO:0007669"/>
    <property type="project" value="TreeGrafter"/>
</dbReference>
<dbReference type="Pfam" id="PF01795">
    <property type="entry name" value="Methyltransf_5"/>
    <property type="match status" value="1"/>
</dbReference>
<dbReference type="SUPFAM" id="SSF53335">
    <property type="entry name" value="S-adenosyl-L-methionine-dependent methyltransferases"/>
    <property type="match status" value="1"/>
</dbReference>
<dbReference type="PANTHER" id="PTHR11265:SF0">
    <property type="entry name" value="12S RRNA N4-METHYLCYTIDINE METHYLTRANSFERASE"/>
    <property type="match status" value="1"/>
</dbReference>
<comment type="caution">
    <text evidence="1">The sequence shown here is derived from an EMBL/GenBank/DDBJ whole genome shotgun (WGS) entry which is preliminary data.</text>
</comment>
<reference evidence="1" key="1">
    <citation type="journal article" date="2014" name="Front. Microbiol.">
        <title>High frequency of phylogenetically diverse reductive dehalogenase-homologous genes in deep subseafloor sedimentary metagenomes.</title>
        <authorList>
            <person name="Kawai M."/>
            <person name="Futagami T."/>
            <person name="Toyoda A."/>
            <person name="Takaki Y."/>
            <person name="Nishi S."/>
            <person name="Hori S."/>
            <person name="Arai W."/>
            <person name="Tsubouchi T."/>
            <person name="Morono Y."/>
            <person name="Uchiyama I."/>
            <person name="Ito T."/>
            <person name="Fujiyama A."/>
            <person name="Inagaki F."/>
            <person name="Takami H."/>
        </authorList>
    </citation>
    <scope>NUCLEOTIDE SEQUENCE</scope>
    <source>
        <strain evidence="1">Expedition CK06-06</strain>
    </source>
</reference>
<dbReference type="EMBL" id="BARS01024166">
    <property type="protein sequence ID" value="GAG04693.1"/>
    <property type="molecule type" value="Genomic_DNA"/>
</dbReference>
<name>X0UWK3_9ZZZZ</name>
<organism evidence="1">
    <name type="scientific">marine sediment metagenome</name>
    <dbReference type="NCBI Taxonomy" id="412755"/>
    <lineage>
        <taxon>unclassified sequences</taxon>
        <taxon>metagenomes</taxon>
        <taxon>ecological metagenomes</taxon>
    </lineage>
</organism>
<dbReference type="Gene3D" id="3.40.50.150">
    <property type="entry name" value="Vaccinia Virus protein VP39"/>
    <property type="match status" value="1"/>
</dbReference>
<protein>
    <recommendedName>
        <fullName evidence="2">16S rRNA (Cytosine(1402)-N(4))-methyltransferase</fullName>
    </recommendedName>
</protein>